<protein>
    <submittedName>
        <fullName evidence="2">Diguanylate cyclase (GGDEF)-like protein</fullName>
    </submittedName>
</protein>
<keyword evidence="3" id="KW-1185">Reference proteome</keyword>
<sequence>MHARIDQAGCVTSVGPTLQRVLPEGWQGRNLSDLVTIQSPSGIHTGLDLLRMGPVRVTGHLRSANDLRLKGGWVPEGVGGVLNLSFGISVCDAVRRFHLTEADFAPTDQTIELLFLAEANAMAMGSALDMTLRLQQARQEAEERSVTDPLTGLANRRAFDLALAQRLQRASPFTLAIMDLDRFKLVNDTLGHGAGDQVLVRVADILRNSVRRGDLVARLGGDEFVLLLEDCASPTALGARFTTLIAKISTPDSYEGQAYHVGASIGWIAVKPPQNCRADDLMRHADSALYAAKSGGRGCHRQYHIS</sequence>
<dbReference type="InterPro" id="IPR043128">
    <property type="entry name" value="Rev_trsase/Diguanyl_cyclase"/>
</dbReference>
<accession>A0A2T0WWT6</accession>
<dbReference type="PROSITE" id="PS50887">
    <property type="entry name" value="GGDEF"/>
    <property type="match status" value="1"/>
</dbReference>
<gene>
    <name evidence="2" type="ORF">CLV74_104141</name>
</gene>
<evidence type="ECO:0000259" key="1">
    <source>
        <dbReference type="PROSITE" id="PS50887"/>
    </source>
</evidence>
<dbReference type="GO" id="GO:0003824">
    <property type="term" value="F:catalytic activity"/>
    <property type="evidence" value="ECO:0007669"/>
    <property type="project" value="UniProtKB-ARBA"/>
</dbReference>
<dbReference type="InterPro" id="IPR052163">
    <property type="entry name" value="DGC-Regulatory_Protein"/>
</dbReference>
<name>A0A2T0WWT6_9RHOB</name>
<dbReference type="CDD" id="cd01949">
    <property type="entry name" value="GGDEF"/>
    <property type="match status" value="1"/>
</dbReference>
<dbReference type="InterPro" id="IPR029787">
    <property type="entry name" value="Nucleotide_cyclase"/>
</dbReference>
<organism evidence="2 3">
    <name type="scientific">Donghicola tyrosinivorans</name>
    <dbReference type="NCBI Taxonomy" id="1652492"/>
    <lineage>
        <taxon>Bacteria</taxon>
        <taxon>Pseudomonadati</taxon>
        <taxon>Pseudomonadota</taxon>
        <taxon>Alphaproteobacteria</taxon>
        <taxon>Rhodobacterales</taxon>
        <taxon>Roseobacteraceae</taxon>
        <taxon>Donghicola</taxon>
    </lineage>
</organism>
<dbReference type="NCBIfam" id="TIGR00254">
    <property type="entry name" value="GGDEF"/>
    <property type="match status" value="1"/>
</dbReference>
<feature type="domain" description="GGDEF" evidence="1">
    <location>
        <begin position="171"/>
        <end position="305"/>
    </location>
</feature>
<evidence type="ECO:0000313" key="2">
    <source>
        <dbReference type="EMBL" id="PRY91127.1"/>
    </source>
</evidence>
<dbReference type="Gene3D" id="3.30.70.270">
    <property type="match status" value="1"/>
</dbReference>
<reference evidence="2 3" key="1">
    <citation type="submission" date="2018-03" db="EMBL/GenBank/DDBJ databases">
        <title>Genomic Encyclopedia of Archaeal and Bacterial Type Strains, Phase II (KMG-II): from individual species to whole genera.</title>
        <authorList>
            <person name="Goeker M."/>
        </authorList>
    </citation>
    <scope>NUCLEOTIDE SEQUENCE [LARGE SCALE GENOMIC DNA]</scope>
    <source>
        <strain evidence="2 3">DSM 100212</strain>
    </source>
</reference>
<dbReference type="Proteomes" id="UP000238392">
    <property type="component" value="Unassembled WGS sequence"/>
</dbReference>
<proteinExistence type="predicted"/>
<evidence type="ECO:0000313" key="3">
    <source>
        <dbReference type="Proteomes" id="UP000238392"/>
    </source>
</evidence>
<dbReference type="Pfam" id="PF00990">
    <property type="entry name" value="GGDEF"/>
    <property type="match status" value="1"/>
</dbReference>
<dbReference type="EMBL" id="PVTQ01000004">
    <property type="protein sequence ID" value="PRY91127.1"/>
    <property type="molecule type" value="Genomic_DNA"/>
</dbReference>
<dbReference type="SUPFAM" id="SSF55073">
    <property type="entry name" value="Nucleotide cyclase"/>
    <property type="match status" value="1"/>
</dbReference>
<dbReference type="InterPro" id="IPR000160">
    <property type="entry name" value="GGDEF_dom"/>
</dbReference>
<dbReference type="PANTHER" id="PTHR46663:SF2">
    <property type="entry name" value="GGDEF DOMAIN-CONTAINING PROTEIN"/>
    <property type="match status" value="1"/>
</dbReference>
<dbReference type="FunFam" id="3.30.70.270:FF:000001">
    <property type="entry name" value="Diguanylate cyclase domain protein"/>
    <property type="match status" value="1"/>
</dbReference>
<comment type="caution">
    <text evidence="2">The sequence shown here is derived from an EMBL/GenBank/DDBJ whole genome shotgun (WGS) entry which is preliminary data.</text>
</comment>
<dbReference type="AlphaFoldDB" id="A0A2T0WWT6"/>
<dbReference type="PANTHER" id="PTHR46663">
    <property type="entry name" value="DIGUANYLATE CYCLASE DGCT-RELATED"/>
    <property type="match status" value="1"/>
</dbReference>
<dbReference type="SMART" id="SM00267">
    <property type="entry name" value="GGDEF"/>
    <property type="match status" value="1"/>
</dbReference>